<reference evidence="2 3" key="1">
    <citation type="submission" date="2020-07" db="EMBL/GenBank/DDBJ databases">
        <title>Genomic Encyclopedia of Type Strains, Phase IV (KMG-V): Genome sequencing to study the core and pangenomes of soil and plant-associated prokaryotes.</title>
        <authorList>
            <person name="Whitman W."/>
        </authorList>
    </citation>
    <scope>NUCLEOTIDE SEQUENCE [LARGE SCALE GENOMIC DNA]</scope>
    <source>
        <strain evidence="2 3">RH2WT43</strain>
    </source>
</reference>
<feature type="transmembrane region" description="Helical" evidence="1">
    <location>
        <begin position="20"/>
        <end position="36"/>
    </location>
</feature>
<gene>
    <name evidence="2" type="ORF">FHW12_003700</name>
</gene>
<organism evidence="2 3">
    <name type="scientific">Dokdonella fugitiva</name>
    <dbReference type="NCBI Taxonomy" id="328517"/>
    <lineage>
        <taxon>Bacteria</taxon>
        <taxon>Pseudomonadati</taxon>
        <taxon>Pseudomonadota</taxon>
        <taxon>Gammaproteobacteria</taxon>
        <taxon>Lysobacterales</taxon>
        <taxon>Rhodanobacteraceae</taxon>
        <taxon>Dokdonella</taxon>
    </lineage>
</organism>
<evidence type="ECO:0000313" key="2">
    <source>
        <dbReference type="EMBL" id="MBA8889454.1"/>
    </source>
</evidence>
<dbReference type="EMBL" id="JACGXL010000007">
    <property type="protein sequence ID" value="MBA8889454.1"/>
    <property type="molecule type" value="Genomic_DNA"/>
</dbReference>
<accession>A0A839FBI7</accession>
<keyword evidence="3" id="KW-1185">Reference proteome</keyword>
<evidence type="ECO:0000313" key="3">
    <source>
        <dbReference type="Proteomes" id="UP000550401"/>
    </source>
</evidence>
<keyword evidence="1" id="KW-0812">Transmembrane</keyword>
<dbReference type="AlphaFoldDB" id="A0A839FBI7"/>
<dbReference type="Proteomes" id="UP000550401">
    <property type="component" value="Unassembled WGS sequence"/>
</dbReference>
<proteinExistence type="predicted"/>
<comment type="caution">
    <text evidence="2">The sequence shown here is derived from an EMBL/GenBank/DDBJ whole genome shotgun (WGS) entry which is preliminary data.</text>
</comment>
<name>A0A839FBI7_9GAMM</name>
<protein>
    <submittedName>
        <fullName evidence="2">Uncharacterized protein</fullName>
    </submittedName>
</protein>
<sequence length="37" mass="4118">MDPRRPDPNAELHARERLRVVFALGSLLLGLLAAVHI</sequence>
<keyword evidence="1" id="KW-1133">Transmembrane helix</keyword>
<keyword evidence="1" id="KW-0472">Membrane</keyword>
<evidence type="ECO:0000256" key="1">
    <source>
        <dbReference type="SAM" id="Phobius"/>
    </source>
</evidence>